<dbReference type="GO" id="GO:0005524">
    <property type="term" value="F:ATP binding"/>
    <property type="evidence" value="ECO:0007669"/>
    <property type="project" value="UniProtKB-UniRule"/>
</dbReference>
<gene>
    <name evidence="13" type="primary">uvrB</name>
    <name evidence="19" type="ORF">C0V82_04025</name>
</gene>
<comment type="subcellular location">
    <subcellularLocation>
        <location evidence="1 13 14">Cytoplasm</location>
    </subcellularLocation>
</comment>
<dbReference type="InterPro" id="IPR014001">
    <property type="entry name" value="Helicase_ATP-bd"/>
</dbReference>
<evidence type="ECO:0000256" key="14">
    <source>
        <dbReference type="RuleBase" id="RU003587"/>
    </source>
</evidence>
<dbReference type="GO" id="GO:0009432">
    <property type="term" value="P:SOS response"/>
    <property type="evidence" value="ECO:0007669"/>
    <property type="project" value="UniProtKB-UniRule"/>
</dbReference>
<dbReference type="SMART" id="SM00487">
    <property type="entry name" value="DEXDc"/>
    <property type="match status" value="1"/>
</dbReference>
<organism evidence="19 20">
    <name type="scientific">Niveispirillum cyanobacteriorum</name>
    <dbReference type="NCBI Taxonomy" id="1612173"/>
    <lineage>
        <taxon>Bacteria</taxon>
        <taxon>Pseudomonadati</taxon>
        <taxon>Pseudomonadota</taxon>
        <taxon>Alphaproteobacteria</taxon>
        <taxon>Rhodospirillales</taxon>
        <taxon>Azospirillaceae</taxon>
        <taxon>Niveispirillum</taxon>
    </lineage>
</organism>
<dbReference type="InterPro" id="IPR027417">
    <property type="entry name" value="P-loop_NTPase"/>
</dbReference>
<dbReference type="PROSITE" id="PS50151">
    <property type="entry name" value="UVR"/>
    <property type="match status" value="1"/>
</dbReference>
<keyword evidence="7 13" id="KW-0067">ATP-binding</keyword>
<dbReference type="PROSITE" id="PS51194">
    <property type="entry name" value="HELICASE_CTER"/>
    <property type="match status" value="1"/>
</dbReference>
<accession>A0A2K9NHA1</accession>
<dbReference type="InterPro" id="IPR001943">
    <property type="entry name" value="UVR_dom"/>
</dbReference>
<evidence type="ECO:0000256" key="4">
    <source>
        <dbReference type="ARBA" id="ARBA00022741"/>
    </source>
</evidence>
<evidence type="ECO:0000256" key="12">
    <source>
        <dbReference type="ARBA" id="ARBA00029504"/>
    </source>
</evidence>
<evidence type="ECO:0000256" key="3">
    <source>
        <dbReference type="ARBA" id="ARBA00022490"/>
    </source>
</evidence>
<evidence type="ECO:0000256" key="5">
    <source>
        <dbReference type="ARBA" id="ARBA00022763"/>
    </source>
</evidence>
<dbReference type="AlphaFoldDB" id="A0A2K9NHA1"/>
<keyword evidence="10 13" id="KW-0742">SOS response</keyword>
<dbReference type="PROSITE" id="PS51192">
    <property type="entry name" value="HELICASE_ATP_BIND_1"/>
    <property type="match status" value="1"/>
</dbReference>
<sequence>MPWRIKVEERPFIEPLTVVSEYTPAGDQPRAIAELTEGLVRGEKDQVLLGVTGSGKTFTMAHVIQKVQRPTLILAPNKTLAAQLYGEMKSFFPNNAVEYFVSYYDYYQPEAYVPRTDTYIEKESSINEQIDRMRHAATRALLERQDCIIVASVSCIYGIGSVETYSEMTIPLQVGQMLHRQGFLQRLVELQYRRNDAGFGRGSFRVRGDTIELFPAHLEDRAWRLSLFGDELEAINEIDPLTGEKLASMKEVRIYANSHYVTPKPTLFQAVEQIKRDLKLRLDELVPQGKLLEAQRLEQRTTFDIEMMVATGSCAGIENYSRYLSGRNPGEPPPTLFEYLPEDALLIVDESHVMVPQVGGMYRGDFMRKSTLADYGFRLPSCADNRPLKFEEWDAMRPQTVFVSATPGDWELERTGGVFTEQVVRPTGLVDPQVIIRPTDTQVDDVMAEVREVTAKGLRVLVTTLTKKMAEALTEYMMEAGIKVRYIHSDVETLERIEIIRDLRLGVFDVLIGINLLREGLDIPECGLVAILDADKEGYLRSRTSLIQTIGRAARNVEGRAILYADRETNSMKAALEETARRRAKQLEYNAAHGITPESVKKNISDILGSVYERGDRVEVDTGAAEGIGLAGKDIKTIIAELEKKMRAAAADLEFEEAGRIRDEIRRLEAIDLGLAPGASPIRASAQGEKPRSNAKPERGGRTKGAAKTKDGGLNVGGIEFGGKNTKKRR</sequence>
<evidence type="ECO:0000313" key="19">
    <source>
        <dbReference type="EMBL" id="AUN31655.1"/>
    </source>
</evidence>
<evidence type="ECO:0000259" key="18">
    <source>
        <dbReference type="PROSITE" id="PS51194"/>
    </source>
</evidence>
<dbReference type="GO" id="GO:0006289">
    <property type="term" value="P:nucleotide-excision repair"/>
    <property type="evidence" value="ECO:0007669"/>
    <property type="project" value="UniProtKB-UniRule"/>
</dbReference>
<keyword evidence="20" id="KW-1185">Reference proteome</keyword>
<evidence type="ECO:0000256" key="8">
    <source>
        <dbReference type="ARBA" id="ARBA00022881"/>
    </source>
</evidence>
<feature type="compositionally biased region" description="Basic and acidic residues" evidence="15">
    <location>
        <begin position="689"/>
        <end position="701"/>
    </location>
</feature>
<evidence type="ECO:0000259" key="16">
    <source>
        <dbReference type="PROSITE" id="PS50151"/>
    </source>
</evidence>
<protein>
    <recommendedName>
        <fullName evidence="12 13">UvrABC system protein B</fullName>
        <shortName evidence="13">Protein UvrB</shortName>
    </recommendedName>
    <alternativeName>
        <fullName evidence="13">Excinuclease ABC subunit B</fullName>
    </alternativeName>
</protein>
<dbReference type="Pfam" id="PF00271">
    <property type="entry name" value="Helicase_C"/>
    <property type="match status" value="1"/>
</dbReference>
<dbReference type="CDD" id="cd18790">
    <property type="entry name" value="SF2_C_UvrB"/>
    <property type="match status" value="1"/>
</dbReference>
<evidence type="ECO:0000256" key="11">
    <source>
        <dbReference type="ARBA" id="ARBA00026033"/>
    </source>
</evidence>
<comment type="similarity">
    <text evidence="2 13 14">Belongs to the UvrB family.</text>
</comment>
<dbReference type="SUPFAM" id="SSF52540">
    <property type="entry name" value="P-loop containing nucleoside triphosphate hydrolases"/>
    <property type="match status" value="2"/>
</dbReference>
<keyword evidence="3 13" id="KW-0963">Cytoplasm</keyword>
<dbReference type="GO" id="GO:0009380">
    <property type="term" value="C:excinuclease repair complex"/>
    <property type="evidence" value="ECO:0007669"/>
    <property type="project" value="InterPro"/>
</dbReference>
<feature type="binding site" evidence="13">
    <location>
        <begin position="50"/>
        <end position="57"/>
    </location>
    <ligand>
        <name>ATP</name>
        <dbReference type="ChEBI" id="CHEBI:30616"/>
    </ligand>
</feature>
<evidence type="ECO:0000256" key="15">
    <source>
        <dbReference type="SAM" id="MobiDB-lite"/>
    </source>
</evidence>
<evidence type="ECO:0000256" key="2">
    <source>
        <dbReference type="ARBA" id="ARBA00008533"/>
    </source>
</evidence>
<evidence type="ECO:0000256" key="7">
    <source>
        <dbReference type="ARBA" id="ARBA00022840"/>
    </source>
</evidence>
<dbReference type="CDD" id="cd17916">
    <property type="entry name" value="DEXHc_UvrB"/>
    <property type="match status" value="1"/>
</dbReference>
<dbReference type="Pfam" id="PF04851">
    <property type="entry name" value="ResIII"/>
    <property type="match status" value="1"/>
</dbReference>
<dbReference type="GO" id="GO:0016887">
    <property type="term" value="F:ATP hydrolysis activity"/>
    <property type="evidence" value="ECO:0007669"/>
    <property type="project" value="InterPro"/>
</dbReference>
<dbReference type="SMART" id="SM00490">
    <property type="entry name" value="HELICc"/>
    <property type="match status" value="1"/>
</dbReference>
<feature type="region of interest" description="Disordered" evidence="15">
    <location>
        <begin position="679"/>
        <end position="730"/>
    </location>
</feature>
<reference evidence="19 20" key="1">
    <citation type="submission" date="2017-12" db="EMBL/GenBank/DDBJ databases">
        <title>Genomes of bacteria within cyanobacterial aggregates.</title>
        <authorList>
            <person name="Cai H."/>
        </authorList>
    </citation>
    <scope>NUCLEOTIDE SEQUENCE [LARGE SCALE GENOMIC DNA]</scope>
    <source>
        <strain evidence="19 20">TH16</strain>
    </source>
</reference>
<comment type="subunit">
    <text evidence="11 13 14">Forms a heterotetramer with UvrA during the search for lesions. Interacts with UvrC in an incision complex.</text>
</comment>
<evidence type="ECO:0000313" key="20">
    <source>
        <dbReference type="Proteomes" id="UP000234752"/>
    </source>
</evidence>
<comment type="domain">
    <text evidence="13">The beta-hairpin motif is involved in DNA binding.</text>
</comment>
<proteinExistence type="inferred from homology"/>
<keyword evidence="9 13" id="KW-0234">DNA repair</keyword>
<feature type="short sequence motif" description="Beta-hairpin" evidence="13">
    <location>
        <begin position="103"/>
        <end position="126"/>
    </location>
</feature>
<feature type="domain" description="UVR" evidence="16">
    <location>
        <begin position="636"/>
        <end position="671"/>
    </location>
</feature>
<dbReference type="SUPFAM" id="SSF46600">
    <property type="entry name" value="C-terminal UvrC-binding domain of UvrB"/>
    <property type="match status" value="1"/>
</dbReference>
<feature type="domain" description="Helicase ATP-binding" evidence="17">
    <location>
        <begin position="37"/>
        <end position="183"/>
    </location>
</feature>
<name>A0A2K9NHA1_9PROT</name>
<evidence type="ECO:0000256" key="9">
    <source>
        <dbReference type="ARBA" id="ARBA00023204"/>
    </source>
</evidence>
<feature type="domain" description="Helicase C-terminal" evidence="18">
    <location>
        <begin position="442"/>
        <end position="608"/>
    </location>
</feature>
<dbReference type="RefSeq" id="WP_102113223.1">
    <property type="nucleotide sequence ID" value="NZ_BMGN01000016.1"/>
</dbReference>
<keyword evidence="8 13" id="KW-0267">Excision nuclease</keyword>
<dbReference type="InterPro" id="IPR041471">
    <property type="entry name" value="UvrB_inter"/>
</dbReference>
<dbReference type="InterPro" id="IPR024759">
    <property type="entry name" value="UvrB_YAD/RRR_dom"/>
</dbReference>
<dbReference type="InterPro" id="IPR036876">
    <property type="entry name" value="UVR_dom_sf"/>
</dbReference>
<dbReference type="EMBL" id="CP025611">
    <property type="protein sequence ID" value="AUN31655.1"/>
    <property type="molecule type" value="Genomic_DNA"/>
</dbReference>
<dbReference type="OrthoDB" id="9806651at2"/>
<keyword evidence="5 13" id="KW-0227">DNA damage</keyword>
<dbReference type="Pfam" id="PF12344">
    <property type="entry name" value="UvrB"/>
    <property type="match status" value="1"/>
</dbReference>
<dbReference type="NCBIfam" id="TIGR00631">
    <property type="entry name" value="uvrb"/>
    <property type="match status" value="1"/>
</dbReference>
<dbReference type="Pfam" id="PF02151">
    <property type="entry name" value="UVR"/>
    <property type="match status" value="1"/>
</dbReference>
<dbReference type="PANTHER" id="PTHR24029:SF0">
    <property type="entry name" value="UVRABC SYSTEM PROTEIN B"/>
    <property type="match status" value="1"/>
</dbReference>
<dbReference type="GO" id="GO:0009381">
    <property type="term" value="F:excinuclease ABC activity"/>
    <property type="evidence" value="ECO:0007669"/>
    <property type="project" value="UniProtKB-UniRule"/>
</dbReference>
<dbReference type="Proteomes" id="UP000234752">
    <property type="component" value="Chromosome eg_1"/>
</dbReference>
<evidence type="ECO:0000256" key="6">
    <source>
        <dbReference type="ARBA" id="ARBA00022769"/>
    </source>
</evidence>
<evidence type="ECO:0000256" key="1">
    <source>
        <dbReference type="ARBA" id="ARBA00004496"/>
    </source>
</evidence>
<dbReference type="InterPro" id="IPR006935">
    <property type="entry name" value="Helicase/UvrB_N"/>
</dbReference>
<keyword evidence="4 13" id="KW-0547">Nucleotide-binding</keyword>
<dbReference type="KEGG" id="ncb:C0V82_04025"/>
<dbReference type="PANTHER" id="PTHR24029">
    <property type="entry name" value="UVRABC SYSTEM PROTEIN B"/>
    <property type="match status" value="1"/>
</dbReference>
<evidence type="ECO:0000256" key="10">
    <source>
        <dbReference type="ARBA" id="ARBA00023236"/>
    </source>
</evidence>
<dbReference type="Pfam" id="PF17757">
    <property type="entry name" value="UvrB_inter"/>
    <property type="match status" value="1"/>
</dbReference>
<dbReference type="GO" id="GO:0005737">
    <property type="term" value="C:cytoplasm"/>
    <property type="evidence" value="ECO:0007669"/>
    <property type="project" value="UniProtKB-SubCell"/>
</dbReference>
<dbReference type="GO" id="GO:0003677">
    <property type="term" value="F:DNA binding"/>
    <property type="evidence" value="ECO:0007669"/>
    <property type="project" value="UniProtKB-UniRule"/>
</dbReference>
<keyword evidence="6 13" id="KW-0228">DNA excision</keyword>
<evidence type="ECO:0000256" key="13">
    <source>
        <dbReference type="HAMAP-Rule" id="MF_00204"/>
    </source>
</evidence>
<dbReference type="InterPro" id="IPR004807">
    <property type="entry name" value="UvrB"/>
</dbReference>
<dbReference type="Gene3D" id="4.10.860.10">
    <property type="entry name" value="UVR domain"/>
    <property type="match status" value="1"/>
</dbReference>
<comment type="function">
    <text evidence="13">The UvrABC repair system catalyzes the recognition and processing of DNA lesions. A damage recognition complex composed of 2 UvrA and 2 UvrB subunits scans DNA for abnormalities. Upon binding of the UvrA(2)B(2) complex to a putative damaged site, the DNA wraps around one UvrB monomer. DNA wrap is dependent on ATP binding by UvrB and probably causes local melting of the DNA helix, facilitating insertion of UvrB beta-hairpin between the DNA strands. Then UvrB probes one DNA strand for the presence of a lesion. If a lesion is found the UvrA subunits dissociate and the UvrB-DNA preincision complex is formed. This complex is subsequently bound by UvrC and the second UvrB is released. If no lesion is found, the DNA wraps around the other UvrB subunit that will check the other stand for damage.</text>
</comment>
<dbReference type="Gene3D" id="3.40.50.300">
    <property type="entry name" value="P-loop containing nucleotide triphosphate hydrolases"/>
    <property type="match status" value="3"/>
</dbReference>
<dbReference type="InterPro" id="IPR001650">
    <property type="entry name" value="Helicase_C-like"/>
</dbReference>
<dbReference type="NCBIfam" id="NF003673">
    <property type="entry name" value="PRK05298.1"/>
    <property type="match status" value="1"/>
</dbReference>
<dbReference type="HAMAP" id="MF_00204">
    <property type="entry name" value="UvrB"/>
    <property type="match status" value="1"/>
</dbReference>
<evidence type="ECO:0000259" key="17">
    <source>
        <dbReference type="PROSITE" id="PS51192"/>
    </source>
</evidence>